<evidence type="ECO:0000313" key="5">
    <source>
        <dbReference type="Proteomes" id="UP001596504"/>
    </source>
</evidence>
<evidence type="ECO:0000256" key="2">
    <source>
        <dbReference type="SAM" id="Phobius"/>
    </source>
</evidence>
<gene>
    <name evidence="4" type="ORF">ACFQRI_04385</name>
</gene>
<evidence type="ECO:0000313" key="4">
    <source>
        <dbReference type="EMBL" id="MFC7340640.1"/>
    </source>
</evidence>
<protein>
    <recommendedName>
        <fullName evidence="3">DUF8017 domain-containing protein</fullName>
    </recommendedName>
</protein>
<dbReference type="EMBL" id="JBHTCJ010000002">
    <property type="protein sequence ID" value="MFC7340640.1"/>
    <property type="molecule type" value="Genomic_DNA"/>
</dbReference>
<dbReference type="Proteomes" id="UP001596504">
    <property type="component" value="Unassembled WGS sequence"/>
</dbReference>
<dbReference type="InterPro" id="IPR058330">
    <property type="entry name" value="DUF8017"/>
</dbReference>
<keyword evidence="2" id="KW-0812">Transmembrane</keyword>
<feature type="region of interest" description="Disordered" evidence="1">
    <location>
        <begin position="1"/>
        <end position="41"/>
    </location>
</feature>
<comment type="caution">
    <text evidence="4">The sequence shown here is derived from an EMBL/GenBank/DDBJ whole genome shotgun (WGS) entry which is preliminary data.</text>
</comment>
<organism evidence="4 5">
    <name type="scientific">Saccharopolyspora griseoalba</name>
    <dbReference type="NCBI Taxonomy" id="1431848"/>
    <lineage>
        <taxon>Bacteria</taxon>
        <taxon>Bacillati</taxon>
        <taxon>Actinomycetota</taxon>
        <taxon>Actinomycetes</taxon>
        <taxon>Pseudonocardiales</taxon>
        <taxon>Pseudonocardiaceae</taxon>
        <taxon>Saccharopolyspora</taxon>
    </lineage>
</organism>
<keyword evidence="2" id="KW-0472">Membrane</keyword>
<keyword evidence="2" id="KW-1133">Transmembrane helix</keyword>
<feature type="transmembrane region" description="Helical" evidence="2">
    <location>
        <begin position="45"/>
        <end position="67"/>
    </location>
</feature>
<feature type="compositionally biased region" description="Pro residues" evidence="1">
    <location>
        <begin position="75"/>
        <end position="85"/>
    </location>
</feature>
<accession>A0ABW2LGE7</accession>
<sequence>MSSPGGPWGPQHHPRQPHGMQYRGFGAFEPPPAPPEPPKRKRWPWLVGLAAAAAVLLAVVTGVAFLATGEEQAEPAPPPPEPAPPTAVSTSADAPLEPGWQVARVPKRRALYDVPPNWRVDPSPKAVHGFGEPHDAVTVTGVATFQRGFCPDQPNSYRATAGVTARSGPDDTAVAAETSRQFIAKAYTRDGVAPIATPGPPEHIRLPGGAPAVRINAEVVLPRPDPCDSPRIAVSVVATNNDGSGSVVLIASADQDIPDAVTPAALDRIGTSLRAG</sequence>
<dbReference type="RefSeq" id="WP_380664698.1">
    <property type="nucleotide sequence ID" value="NZ_JBHTCJ010000002.1"/>
</dbReference>
<reference evidence="5" key="1">
    <citation type="journal article" date="2019" name="Int. J. Syst. Evol. Microbiol.">
        <title>The Global Catalogue of Microorganisms (GCM) 10K type strain sequencing project: providing services to taxonomists for standard genome sequencing and annotation.</title>
        <authorList>
            <consortium name="The Broad Institute Genomics Platform"/>
            <consortium name="The Broad Institute Genome Sequencing Center for Infectious Disease"/>
            <person name="Wu L."/>
            <person name="Ma J."/>
        </authorList>
    </citation>
    <scope>NUCLEOTIDE SEQUENCE [LARGE SCALE GENOMIC DNA]</scope>
    <source>
        <strain evidence="5">WLHS5</strain>
    </source>
</reference>
<name>A0ABW2LGE7_9PSEU</name>
<proteinExistence type="predicted"/>
<dbReference type="Pfam" id="PF26056">
    <property type="entry name" value="DUF8017"/>
    <property type="match status" value="1"/>
</dbReference>
<feature type="region of interest" description="Disordered" evidence="1">
    <location>
        <begin position="70"/>
        <end position="99"/>
    </location>
</feature>
<keyword evidence="5" id="KW-1185">Reference proteome</keyword>
<evidence type="ECO:0000259" key="3">
    <source>
        <dbReference type="Pfam" id="PF26056"/>
    </source>
</evidence>
<evidence type="ECO:0000256" key="1">
    <source>
        <dbReference type="SAM" id="MobiDB-lite"/>
    </source>
</evidence>
<feature type="domain" description="DUF8017" evidence="3">
    <location>
        <begin position="94"/>
        <end position="275"/>
    </location>
</feature>
<feature type="compositionally biased region" description="Low complexity" evidence="1">
    <location>
        <begin position="86"/>
        <end position="95"/>
    </location>
</feature>